<comment type="caution">
    <text evidence="10">The sequence shown here is derived from an EMBL/GenBank/DDBJ whole genome shotgun (WGS) entry which is preliminary data.</text>
</comment>
<protein>
    <submittedName>
        <fullName evidence="10">Penicillin-insensitive murein endopeptidase</fullName>
    </submittedName>
</protein>
<name>A0A6A7Y3I5_9HYPH</name>
<evidence type="ECO:0000256" key="7">
    <source>
        <dbReference type="ARBA" id="ARBA00023049"/>
    </source>
</evidence>
<feature type="compositionally biased region" description="Basic and acidic residues" evidence="9">
    <location>
        <begin position="245"/>
        <end position="255"/>
    </location>
</feature>
<keyword evidence="7" id="KW-0482">Metalloprotease</keyword>
<dbReference type="SUPFAM" id="SSF55166">
    <property type="entry name" value="Hedgehog/DD-peptidase"/>
    <property type="match status" value="1"/>
</dbReference>
<keyword evidence="1" id="KW-0645">Protease</keyword>
<dbReference type="GO" id="GO:0046872">
    <property type="term" value="F:metal ion binding"/>
    <property type="evidence" value="ECO:0007669"/>
    <property type="project" value="UniProtKB-KW"/>
</dbReference>
<dbReference type="GO" id="GO:0004252">
    <property type="term" value="F:serine-type endopeptidase activity"/>
    <property type="evidence" value="ECO:0007669"/>
    <property type="project" value="InterPro"/>
</dbReference>
<dbReference type="Pfam" id="PF03411">
    <property type="entry name" value="Peptidase_M74"/>
    <property type="match status" value="1"/>
</dbReference>
<feature type="region of interest" description="Disordered" evidence="9">
    <location>
        <begin position="245"/>
        <end position="265"/>
    </location>
</feature>
<evidence type="ECO:0000256" key="8">
    <source>
        <dbReference type="PIRSR" id="PIRSR018455-2"/>
    </source>
</evidence>
<evidence type="ECO:0000256" key="3">
    <source>
        <dbReference type="ARBA" id="ARBA00022729"/>
    </source>
</evidence>
<dbReference type="AlphaFoldDB" id="A0A6A7Y3I5"/>
<evidence type="ECO:0000256" key="5">
    <source>
        <dbReference type="ARBA" id="ARBA00022801"/>
    </source>
</evidence>
<feature type="disulfide bond" evidence="8">
    <location>
        <begin position="186"/>
        <end position="234"/>
    </location>
</feature>
<evidence type="ECO:0000313" key="10">
    <source>
        <dbReference type="EMBL" id="MQT13275.1"/>
    </source>
</evidence>
<dbReference type="RefSeq" id="WP_153486746.1">
    <property type="nucleotide sequence ID" value="NZ_VWNA01000001.1"/>
</dbReference>
<keyword evidence="2" id="KW-0479">Metal-binding</keyword>
<dbReference type="Proteomes" id="UP000332515">
    <property type="component" value="Unassembled WGS sequence"/>
</dbReference>
<keyword evidence="3" id="KW-0732">Signal</keyword>
<sequence length="285" mass="31080">MALAWPLSARDLAGAPAKYLFGRVPTPSGGPTEAIGFYAKGCLAGAVALPLDGPDWQVMRLSRNRHWGTPNLVSYIERTAAAARQTGWPGLLVGDMSQPRGGPMPTGHASHEIGLDVDLWYDPMPARRLSDEERETLSARSMLIPGTRDLDRTRWTPALSQLIRVAASDPEVERIFVHPAIKAELCRWATGDRTWLGRVRAYWGHDDHFHVRLACPPGMASCQSQKPVPPGDGCGPELAWWFTDEPWKPAPKSDKPPPPPMLLPALPAACQTVLTEPGADLASPR</sequence>
<organism evidence="10 11">
    <name type="scientific">Segnochrobactrum spirostomi</name>
    <dbReference type="NCBI Taxonomy" id="2608987"/>
    <lineage>
        <taxon>Bacteria</taxon>
        <taxon>Pseudomonadati</taxon>
        <taxon>Pseudomonadota</taxon>
        <taxon>Alphaproteobacteria</taxon>
        <taxon>Hyphomicrobiales</taxon>
        <taxon>Segnochrobactraceae</taxon>
        <taxon>Segnochrobactrum</taxon>
    </lineage>
</organism>
<proteinExistence type="predicted"/>
<evidence type="ECO:0000256" key="6">
    <source>
        <dbReference type="ARBA" id="ARBA00022833"/>
    </source>
</evidence>
<evidence type="ECO:0000256" key="1">
    <source>
        <dbReference type="ARBA" id="ARBA00022670"/>
    </source>
</evidence>
<dbReference type="NCBIfam" id="NF006947">
    <property type="entry name" value="PRK09429.1"/>
    <property type="match status" value="1"/>
</dbReference>
<dbReference type="PIRSF" id="PIRSF018455">
    <property type="entry name" value="MepA"/>
    <property type="match status" value="1"/>
</dbReference>
<feature type="disulfide bond" evidence="8">
    <location>
        <begin position="215"/>
        <end position="222"/>
    </location>
</feature>
<keyword evidence="11" id="KW-1185">Reference proteome</keyword>
<evidence type="ECO:0000313" key="11">
    <source>
        <dbReference type="Proteomes" id="UP000332515"/>
    </source>
</evidence>
<keyword evidence="5" id="KW-0378">Hydrolase</keyword>
<evidence type="ECO:0000256" key="4">
    <source>
        <dbReference type="ARBA" id="ARBA00022764"/>
    </source>
</evidence>
<dbReference type="InterPro" id="IPR009045">
    <property type="entry name" value="Zn_M74/Hedgehog-like"/>
</dbReference>
<accession>A0A6A7Y3I5</accession>
<dbReference type="GO" id="GO:0030288">
    <property type="term" value="C:outer membrane-bounded periplasmic space"/>
    <property type="evidence" value="ECO:0007669"/>
    <property type="project" value="InterPro"/>
</dbReference>
<reference evidence="10 11" key="1">
    <citation type="submission" date="2019-09" db="EMBL/GenBank/DDBJ databases">
        <title>Segnochrobactrum spirostomi gen. nov., sp. nov., isolated from the ciliate Spirostomum cf. yagiui and description of a novel family, Segnochrobactraceae fam. nov. within the order Rhizobiales of the class Alphaproteobacteria.</title>
        <authorList>
            <person name="Akter S."/>
            <person name="Shazib S.U.A."/>
            <person name="Shin M.K."/>
        </authorList>
    </citation>
    <scope>NUCLEOTIDE SEQUENCE [LARGE SCALE GENOMIC DNA]</scope>
    <source>
        <strain evidence="10 11">Sp-1</strain>
    </source>
</reference>
<keyword evidence="4" id="KW-0574">Periplasm</keyword>
<dbReference type="Gene3D" id="3.30.1380.10">
    <property type="match status" value="1"/>
</dbReference>
<dbReference type="GO" id="GO:0006508">
    <property type="term" value="P:proteolysis"/>
    <property type="evidence" value="ECO:0007669"/>
    <property type="project" value="UniProtKB-KW"/>
</dbReference>
<keyword evidence="8" id="KW-1015">Disulfide bond</keyword>
<gene>
    <name evidence="10" type="primary">mepA</name>
    <name evidence="10" type="ORF">F0357_11600</name>
</gene>
<evidence type="ECO:0000256" key="9">
    <source>
        <dbReference type="SAM" id="MobiDB-lite"/>
    </source>
</evidence>
<dbReference type="InterPro" id="IPR005073">
    <property type="entry name" value="Peptidase_M74"/>
</dbReference>
<feature type="disulfide bond" evidence="8">
    <location>
        <begin position="42"/>
        <end position="270"/>
    </location>
</feature>
<evidence type="ECO:0000256" key="2">
    <source>
        <dbReference type="ARBA" id="ARBA00022723"/>
    </source>
</evidence>
<dbReference type="EMBL" id="VWNA01000001">
    <property type="protein sequence ID" value="MQT13275.1"/>
    <property type="molecule type" value="Genomic_DNA"/>
</dbReference>
<dbReference type="GO" id="GO:0008237">
    <property type="term" value="F:metallopeptidase activity"/>
    <property type="evidence" value="ECO:0007669"/>
    <property type="project" value="UniProtKB-KW"/>
</dbReference>
<keyword evidence="6" id="KW-0862">Zinc</keyword>